<evidence type="ECO:0000313" key="3">
    <source>
        <dbReference type="Proteomes" id="UP001139646"/>
    </source>
</evidence>
<dbReference type="InterPro" id="IPR013423">
    <property type="entry name" value="CHP02594"/>
</dbReference>
<name>A0ABS9X5J0_9GAMM</name>
<organism evidence="2 3">
    <name type="scientific">Colwellia maritima</name>
    <dbReference type="NCBI Taxonomy" id="2912588"/>
    <lineage>
        <taxon>Bacteria</taxon>
        <taxon>Pseudomonadati</taxon>
        <taxon>Pseudomonadota</taxon>
        <taxon>Gammaproteobacteria</taxon>
        <taxon>Alteromonadales</taxon>
        <taxon>Colwelliaceae</taxon>
        <taxon>Colwellia</taxon>
    </lineage>
</organism>
<evidence type="ECO:0000259" key="1">
    <source>
        <dbReference type="Pfam" id="PF05257"/>
    </source>
</evidence>
<dbReference type="Proteomes" id="UP001139646">
    <property type="component" value="Unassembled WGS sequence"/>
</dbReference>
<protein>
    <submittedName>
        <fullName evidence="2">TIGR02594 family protein</fullName>
    </submittedName>
</protein>
<dbReference type="Pfam" id="PF05257">
    <property type="entry name" value="CHAP"/>
    <property type="match status" value="1"/>
</dbReference>
<feature type="domain" description="Peptidase C51" evidence="1">
    <location>
        <begin position="36"/>
        <end position="108"/>
    </location>
</feature>
<sequence length="154" mass="16922">MSLGESEVLGTKANPRILAYFKASKFWGKDDTGGVNAWCASFVSWVMKQHNMEPVKNAFRAKEWANFGKKIEKPLYGAIGIKTRKGGGHVAFVVGQSADGNSLFMLGGNQSNSVNVTKYNKDVWETFVVPADFDETCETLPIYTKKALMAGSEE</sequence>
<evidence type="ECO:0000313" key="2">
    <source>
        <dbReference type="EMBL" id="MCI2284312.1"/>
    </source>
</evidence>
<dbReference type="NCBIfam" id="TIGR02594">
    <property type="entry name" value="TIGR02594 family protein"/>
    <property type="match status" value="1"/>
</dbReference>
<accession>A0ABS9X5J0</accession>
<dbReference type="RefSeq" id="WP_242286755.1">
    <property type="nucleotide sequence ID" value="NZ_JAKKSL010000002.1"/>
</dbReference>
<reference evidence="2" key="1">
    <citation type="submission" date="2022-01" db="EMBL/GenBank/DDBJ databases">
        <title>Colwellia maritima, isolated from seawater.</title>
        <authorList>
            <person name="Kristyanto S."/>
            <person name="Jung J."/>
            <person name="Jeon C.O."/>
        </authorList>
    </citation>
    <scope>NUCLEOTIDE SEQUENCE</scope>
    <source>
        <strain evidence="2">MSW7</strain>
    </source>
</reference>
<keyword evidence="3" id="KW-1185">Reference proteome</keyword>
<comment type="caution">
    <text evidence="2">The sequence shown here is derived from an EMBL/GenBank/DDBJ whole genome shotgun (WGS) entry which is preliminary data.</text>
</comment>
<proteinExistence type="predicted"/>
<gene>
    <name evidence="2" type="ORF">L3081_14125</name>
</gene>
<dbReference type="EMBL" id="JAKKSL010000002">
    <property type="protein sequence ID" value="MCI2284312.1"/>
    <property type="molecule type" value="Genomic_DNA"/>
</dbReference>
<dbReference type="InterPro" id="IPR007921">
    <property type="entry name" value="CHAP_dom"/>
</dbReference>